<organism evidence="1">
    <name type="scientific">Cryptophlebia leucotreta granulosis virus</name>
    <name type="common">ClGV</name>
    <name type="synonym">Cryptophlebia leucotreta granulovirus</name>
    <dbReference type="NCBI Taxonomy" id="35254"/>
    <lineage>
        <taxon>Viruses</taxon>
        <taxon>Viruses incertae sedis</taxon>
        <taxon>Naldaviricetes</taxon>
        <taxon>Lefavirales</taxon>
        <taxon>Baculoviridae</taxon>
        <taxon>Betabaculovirus</taxon>
        <taxon>Betabaculovirus cryleucotretae</taxon>
    </lineage>
</organism>
<dbReference type="EMBL" id="MF974563">
    <property type="protein sequence ID" value="AUF82030.1"/>
    <property type="molecule type" value="Genomic_DNA"/>
</dbReference>
<evidence type="ECO:0000313" key="1">
    <source>
        <dbReference type="EMBL" id="AUF82030.1"/>
    </source>
</evidence>
<name>A0A2H4ZKE5_GVCL</name>
<proteinExistence type="predicted"/>
<protein>
    <submittedName>
        <fullName evidence="1">Uncharacterized protein</fullName>
    </submittedName>
</protein>
<accession>A0A2H4ZKE5</accession>
<sequence>MLSIFFDESTVYYNFDDILYKMIECGFEQVDKKILSCDRLKVKCCNDQVFYTNGVDIDLRLLKCDECYVSFEGILDLLDSNIFGEKDKFEMMLVNCTLRVVLNHNHNWLELYKSKLRTRISASFNFYFKVLEQYMLANQPNVEVIGDVVKKFVCLAEHHKHFDDIVSLSEAYHAYDKASAIILQNMKM</sequence>
<organismHost>
    <name type="scientific">Tortricidae</name>
    <dbReference type="NCBI Taxonomy" id="7139"/>
</organismHost>
<reference evidence="1" key="1">
    <citation type="journal article" date="2017" name="Int. J. Mol. Sci.">
        <title>Genome Analysis and Genetic Stability of the Cryptophlebia leucotreta Granulovirus (CrleGV-SA) after 15 Years of Commercial Use as a Biopesticide.</title>
        <authorList>
            <person name="van der Merwe M."/>
            <person name="Jukes M.D."/>
            <person name="Rabalski L."/>
            <person name="Knox C."/>
            <person name="Opoku-Debrah J.K."/>
            <person name="Moore S.D."/>
            <person name="Krejmer-Rabalska M."/>
            <person name="Szewczyk B."/>
            <person name="Hill M.P."/>
        </authorList>
    </citation>
    <scope>NUCLEOTIDE SEQUENCE</scope>
    <source>
        <strain evidence="1">CrleGV-SA</strain>
    </source>
</reference>